<dbReference type="PANTHER" id="PTHR12826:SF13">
    <property type="entry name" value="RNA-BINDING PROTEIN PNO1"/>
    <property type="match status" value="1"/>
</dbReference>
<evidence type="ECO:0000259" key="2">
    <source>
        <dbReference type="SMART" id="SM00322"/>
    </source>
</evidence>
<evidence type="ECO:0000313" key="3">
    <source>
        <dbReference type="EMBL" id="QNO57404.1"/>
    </source>
</evidence>
<dbReference type="Gene3D" id="3.30.1370.10">
    <property type="entry name" value="K Homology domain, type 1"/>
    <property type="match status" value="2"/>
</dbReference>
<proteinExistence type="predicted"/>
<dbReference type="InterPro" id="IPR036612">
    <property type="entry name" value="KH_dom_type_1_sf"/>
</dbReference>
<accession>A0A7G9ZAX0</accession>
<dbReference type="GO" id="GO:0003723">
    <property type="term" value="F:RNA binding"/>
    <property type="evidence" value="ECO:0007669"/>
    <property type="project" value="UniProtKB-KW"/>
</dbReference>
<dbReference type="Pfam" id="PF22891">
    <property type="entry name" value="KH_PNO1_2nd"/>
    <property type="match status" value="1"/>
</dbReference>
<keyword evidence="1" id="KW-0694">RNA-binding</keyword>
<dbReference type="PANTHER" id="PTHR12826">
    <property type="entry name" value="RIBONUCLEASE Y"/>
    <property type="match status" value="1"/>
</dbReference>
<sequence>MKALRVAEMIKAIGRGFSPEVAVSLLDDPLLLFEVIPLSHLTQKTLKRVKGRIIGKNGRTRRAIEDLAGVEITIYGKTISVIGHYHKIKAAHDAIEMLITGAPHSSVYAFLERKRRAETEERKWYIE</sequence>
<organism evidence="3">
    <name type="scientific">Candidatus Methanophaga sp. ANME-1 ERB7</name>
    <dbReference type="NCBI Taxonomy" id="2759913"/>
    <lineage>
        <taxon>Archaea</taxon>
        <taxon>Methanobacteriati</taxon>
        <taxon>Methanobacteriota</taxon>
        <taxon>Stenosarchaea group</taxon>
        <taxon>Methanomicrobia</taxon>
        <taxon>Candidatus Methanophagales</taxon>
        <taxon>Candidatus Methanophagaceae</taxon>
        <taxon>Candidatus Methanophaga</taxon>
    </lineage>
</organism>
<name>A0A7G9ZAX0_9EURY</name>
<evidence type="ECO:0000256" key="1">
    <source>
        <dbReference type="ARBA" id="ARBA00022884"/>
    </source>
</evidence>
<dbReference type="InterPro" id="IPR019964">
    <property type="entry name" value="KH_domain_protein_archaea"/>
</dbReference>
<reference evidence="3" key="1">
    <citation type="submission" date="2020-06" db="EMBL/GenBank/DDBJ databases">
        <title>Unique genomic features of the anaerobic methanotrophic archaea.</title>
        <authorList>
            <person name="Chadwick G.L."/>
            <person name="Skennerton C.T."/>
            <person name="Laso-Perez R."/>
            <person name="Leu A.O."/>
            <person name="Speth D.R."/>
            <person name="Yu H."/>
            <person name="Morgan-Lang C."/>
            <person name="Hatzenpichler R."/>
            <person name="Goudeau D."/>
            <person name="Malmstrom R."/>
            <person name="Brazelton W.J."/>
            <person name="Woyke T."/>
            <person name="Hallam S.J."/>
            <person name="Tyson G.W."/>
            <person name="Wegener G."/>
            <person name="Boetius A."/>
            <person name="Orphan V."/>
        </authorList>
    </citation>
    <scope>NUCLEOTIDE SEQUENCE</scope>
</reference>
<dbReference type="NCBIfam" id="TIGR03665">
    <property type="entry name" value="arCOG04150"/>
    <property type="match status" value="1"/>
</dbReference>
<dbReference type="InterPro" id="IPR004087">
    <property type="entry name" value="KH_dom"/>
</dbReference>
<gene>
    <name evidence="3" type="ORF">FKKJMMIK_00001</name>
</gene>
<dbReference type="EMBL" id="MT631688">
    <property type="protein sequence ID" value="QNO57404.1"/>
    <property type="molecule type" value="Genomic_DNA"/>
</dbReference>
<dbReference type="InterPro" id="IPR055211">
    <property type="entry name" value="KH_PNO1_2nd"/>
</dbReference>
<dbReference type="SUPFAM" id="SSF54791">
    <property type="entry name" value="Eukaryotic type KH-domain (KH-domain type I)"/>
    <property type="match status" value="1"/>
</dbReference>
<dbReference type="AlphaFoldDB" id="A0A7G9ZAX0"/>
<feature type="domain" description="K Homology" evidence="2">
    <location>
        <begin position="30"/>
        <end position="100"/>
    </location>
</feature>
<dbReference type="SMART" id="SM00322">
    <property type="entry name" value="KH"/>
    <property type="match status" value="1"/>
</dbReference>
<protein>
    <recommendedName>
        <fullName evidence="2">K Homology domain-containing protein</fullName>
    </recommendedName>
</protein>